<dbReference type="SUPFAM" id="SSF48403">
    <property type="entry name" value="Ankyrin repeat"/>
    <property type="match status" value="1"/>
</dbReference>
<feature type="region of interest" description="Disordered" evidence="2">
    <location>
        <begin position="137"/>
        <end position="166"/>
    </location>
</feature>
<protein>
    <recommendedName>
        <fullName evidence="5">J domain-containing protein</fullName>
    </recommendedName>
</protein>
<dbReference type="PROSITE" id="PS50297">
    <property type="entry name" value="ANK_REP_REGION"/>
    <property type="match status" value="1"/>
</dbReference>
<feature type="repeat" description="ANK" evidence="1">
    <location>
        <begin position="237"/>
        <end position="269"/>
    </location>
</feature>
<dbReference type="Proteomes" id="UP001178507">
    <property type="component" value="Unassembled WGS sequence"/>
</dbReference>
<sequence>MTKARLPHLLRYFDLPGSASKCQLRAAYVQRVKKVHPDAKGGKSTQEFLELQQMYGEALALLGRGQAQGQAPSRRFRHAGHGDRGRAGEAETGARVCAVPVVGWPPEVVYTAVAAALLLASVAGLRQRSPSVQEVSVRASAPADGGRPASFDHGLQSGPWNVPLSRSKNGVGTESYIKKLSGRARHRSLDYDHTPQLRKGIDVLPVHIAAEENSVFYLEQCGANPSCRSLLNAADARGDTPLHHAASHGAQQAAQALLRLGAEATRNRVGKFPEEVAQGPIAHLLAQSRGGTGGTRFASRHPDGLGVMQEPPPEAAVFTGLRHYDCLRQAVNMAAGCQIAPPLPVSREMRQNPSAAPRVVGIINAGIQDTGFQLVDSLADVSAGALLYEAPGKVSHDAGGHWVAVRRQRLASTDVYWRLDPLRGPFHLTAEEFAELSRRYPTWQLTSKTESAS</sequence>
<dbReference type="SUPFAM" id="SSF46565">
    <property type="entry name" value="Chaperone J-domain"/>
    <property type="match status" value="1"/>
</dbReference>
<dbReference type="InterPro" id="IPR002110">
    <property type="entry name" value="Ankyrin_rpt"/>
</dbReference>
<evidence type="ECO:0000313" key="3">
    <source>
        <dbReference type="EMBL" id="CAJ1411558.1"/>
    </source>
</evidence>
<gene>
    <name evidence="3" type="ORF">EVOR1521_LOCUS32091</name>
</gene>
<proteinExistence type="predicted"/>
<keyword evidence="4" id="KW-1185">Reference proteome</keyword>
<evidence type="ECO:0000313" key="4">
    <source>
        <dbReference type="Proteomes" id="UP001178507"/>
    </source>
</evidence>
<dbReference type="Gene3D" id="1.25.40.20">
    <property type="entry name" value="Ankyrin repeat-containing domain"/>
    <property type="match status" value="1"/>
</dbReference>
<dbReference type="InterPro" id="IPR036869">
    <property type="entry name" value="J_dom_sf"/>
</dbReference>
<comment type="caution">
    <text evidence="3">The sequence shown here is derived from an EMBL/GenBank/DDBJ whole genome shotgun (WGS) entry which is preliminary data.</text>
</comment>
<dbReference type="PROSITE" id="PS50088">
    <property type="entry name" value="ANK_REPEAT"/>
    <property type="match status" value="1"/>
</dbReference>
<name>A0AA36JSE0_9DINO</name>
<reference evidence="3" key="1">
    <citation type="submission" date="2023-08" db="EMBL/GenBank/DDBJ databases">
        <authorList>
            <person name="Chen Y."/>
            <person name="Shah S."/>
            <person name="Dougan E. K."/>
            <person name="Thang M."/>
            <person name="Chan C."/>
        </authorList>
    </citation>
    <scope>NUCLEOTIDE SEQUENCE</scope>
</reference>
<dbReference type="Pfam" id="PF00023">
    <property type="entry name" value="Ank"/>
    <property type="match status" value="1"/>
</dbReference>
<accession>A0AA36JSE0</accession>
<dbReference type="InterPro" id="IPR036770">
    <property type="entry name" value="Ankyrin_rpt-contain_sf"/>
</dbReference>
<evidence type="ECO:0000256" key="2">
    <source>
        <dbReference type="SAM" id="MobiDB-lite"/>
    </source>
</evidence>
<dbReference type="EMBL" id="CAUJNA010003881">
    <property type="protein sequence ID" value="CAJ1411558.1"/>
    <property type="molecule type" value="Genomic_DNA"/>
</dbReference>
<evidence type="ECO:0000256" key="1">
    <source>
        <dbReference type="PROSITE-ProRule" id="PRU00023"/>
    </source>
</evidence>
<dbReference type="AlphaFoldDB" id="A0AA36JSE0"/>
<organism evidence="3 4">
    <name type="scientific">Effrenium voratum</name>
    <dbReference type="NCBI Taxonomy" id="2562239"/>
    <lineage>
        <taxon>Eukaryota</taxon>
        <taxon>Sar</taxon>
        <taxon>Alveolata</taxon>
        <taxon>Dinophyceae</taxon>
        <taxon>Suessiales</taxon>
        <taxon>Symbiodiniaceae</taxon>
        <taxon>Effrenium</taxon>
    </lineage>
</organism>
<keyword evidence="1" id="KW-0040">ANK repeat</keyword>
<evidence type="ECO:0008006" key="5">
    <source>
        <dbReference type="Google" id="ProtNLM"/>
    </source>
</evidence>